<evidence type="ECO:0000313" key="13">
    <source>
        <dbReference type="Proteomes" id="UP000291917"/>
    </source>
</evidence>
<evidence type="ECO:0000256" key="4">
    <source>
        <dbReference type="ARBA" id="ARBA00023136"/>
    </source>
</evidence>
<sequence>MKLYIKHIFAASAIGLYLSACSDFLDEKGYNTDYGYYKTSEGVEALVASCYQNGRGMFSTSNTPNSIIFQEIGTDMYTIGGDGGTDFALYTSTMNPSNDTFSAFWTDCYNGIARTNLGLQYLAANTEMDSELKKVREGEMKFLRAYYYSILITHYGDCPLLLEPVDKPTFNFVRSPQKEVLAQVIEDATDAYNLLPWADAEGKVTNDYGRASKGAAGHLLAKAYMYRYSQKWAGTQSNSNMNEDRGAESTDLDKAIYYASSVCHFGEQSGSGSLHELATDYSDLWRFDPKTGGPTPDDYAGPEILFSIQFSTDHFFNNQNPTAMNDGGNWLHMMFITNAEGMPMTTAKGDGDKTVVWCGEGQTSGVVRDLITGRGWRRTSPTPFLYEDNGLYGPQYYASNKHGKLIDSRLYKSHVWVYYCNAEPTNNNWCSFSNAAGNFDPSDIGMATGEPRYGIGDPAIVFSMENVDDRFENGTMSEKLALARAQEPYWYIPMQSINRPGLDERGDRDGIRNTFPGLLKYLDTRRASANDQAGYRDYFCFRLAETYIILAEAYALKGDFVNSAAALNIVRERAAWKENEEKPFHYYKYDGGNREDLTKSTVEDMKVSSNFLSRMSEDEILIFFLDEYGREMEGELHRFEQLVRNGADFFVQRVKERSELAAPNIKVFHRFRPIPQRHIDRLNPADPNPQNYGY</sequence>
<protein>
    <submittedName>
        <fullName evidence="11">RagB/SusD family nutrient uptake outer membrane protein</fullName>
    </submittedName>
    <submittedName>
        <fullName evidence="9">SusD family protein</fullName>
    </submittedName>
</protein>
<evidence type="ECO:0000313" key="10">
    <source>
        <dbReference type="EMBL" id="RHF11143.1"/>
    </source>
</evidence>
<keyword evidence="14" id="KW-1185">Reference proteome</keyword>
<evidence type="ECO:0000313" key="12">
    <source>
        <dbReference type="Proteomes" id="UP000283538"/>
    </source>
</evidence>
<keyword evidence="3" id="KW-0732">Signal</keyword>
<feature type="domain" description="SusD-like N-terminal" evidence="7">
    <location>
        <begin position="23"/>
        <end position="224"/>
    </location>
</feature>
<gene>
    <name evidence="10" type="ORF">DW701_04440</name>
    <name evidence="11" type="ORF">EAJ03_00140</name>
    <name evidence="8" type="ORF">F2Z23_00140</name>
    <name evidence="9" type="ORF">INE88_01103</name>
</gene>
<reference evidence="11 13" key="3">
    <citation type="journal article" date="2019" name="Science, e1252229">
        <title>Invertible promoters mediate bacterial phase variation, antibiotic resistance, and host adaptation in the gut.</title>
        <authorList>
            <person name="Jiang X."/>
            <person name="Hall A.B."/>
            <person name="Arthur T.D."/>
            <person name="Plichta D.R."/>
            <person name="Covington C.T."/>
            <person name="Poyet M."/>
            <person name="Crothers J."/>
            <person name="Moses P.L."/>
            <person name="Tolonen A.C."/>
            <person name="Vlamakis H."/>
            <person name="Alm E.J."/>
            <person name="Xavier R.J."/>
        </authorList>
    </citation>
    <scope>NUCLEOTIDE SEQUENCE [LARGE SCALE GENOMIC DNA]</scope>
    <source>
        <strain evidence="13">bj_0095</strain>
        <strain evidence="11">Bj_0095</strain>
    </source>
</reference>
<dbReference type="EMBL" id="VVZX01000001">
    <property type="protein sequence ID" value="KAA5277225.1"/>
    <property type="molecule type" value="Genomic_DNA"/>
</dbReference>
<evidence type="ECO:0000259" key="7">
    <source>
        <dbReference type="Pfam" id="PF14322"/>
    </source>
</evidence>
<dbReference type="Pfam" id="PF07980">
    <property type="entry name" value="SusD_RagB"/>
    <property type="match status" value="1"/>
</dbReference>
<evidence type="ECO:0000256" key="1">
    <source>
        <dbReference type="ARBA" id="ARBA00004442"/>
    </source>
</evidence>
<dbReference type="InterPro" id="IPR011990">
    <property type="entry name" value="TPR-like_helical_dom_sf"/>
</dbReference>
<reference evidence="10 12" key="1">
    <citation type="submission" date="2018-08" db="EMBL/GenBank/DDBJ databases">
        <title>A genome reference for cultivated species of the human gut microbiota.</title>
        <authorList>
            <person name="Zou Y."/>
            <person name="Xue W."/>
            <person name="Luo G."/>
        </authorList>
    </citation>
    <scope>NUCLEOTIDE SEQUENCE [LARGE SCALE GENOMIC DNA]</scope>
    <source>
        <strain evidence="10 12">AM26-26AC</strain>
    </source>
</reference>
<keyword evidence="5" id="KW-0998">Cell outer membrane</keyword>
<feature type="domain" description="RagB/SusD" evidence="6">
    <location>
        <begin position="395"/>
        <end position="694"/>
    </location>
</feature>
<comment type="subcellular location">
    <subcellularLocation>
        <location evidence="1">Cell outer membrane</location>
    </subcellularLocation>
</comment>
<dbReference type="InterPro" id="IPR012944">
    <property type="entry name" value="SusD_RagB_dom"/>
</dbReference>
<proteinExistence type="inferred from homology"/>
<reference evidence="9" key="4">
    <citation type="journal article" date="2021" name="PLoS Genet.">
        <title>Mobile Type VI secretion system loci of the gut Bacteroidales display extensive intra-ecosystem transfer, multi-species spread and geographical clustering.</title>
        <authorList>
            <person name="Garcia-Bayona L."/>
            <person name="Coyne M.J."/>
            <person name="Comstock L.E."/>
        </authorList>
    </citation>
    <scope>NUCLEOTIDE SEQUENCE</scope>
    <source>
        <strain evidence="9">CL11T00C20</strain>
    </source>
</reference>
<dbReference type="EMBL" id="CP072227">
    <property type="protein sequence ID" value="QUT44313.1"/>
    <property type="molecule type" value="Genomic_DNA"/>
</dbReference>
<dbReference type="EMBL" id="RCXL01000001">
    <property type="protein sequence ID" value="RYT78138.1"/>
    <property type="molecule type" value="Genomic_DNA"/>
</dbReference>
<dbReference type="RefSeq" id="WP_004294000.1">
    <property type="nucleotide sequence ID" value="NZ_CP072227.1"/>
</dbReference>
<accession>A0A415S2C6</accession>
<dbReference type="AlphaFoldDB" id="A0A415S2C6"/>
<dbReference type="SUPFAM" id="SSF48452">
    <property type="entry name" value="TPR-like"/>
    <property type="match status" value="1"/>
</dbReference>
<dbReference type="Proteomes" id="UP000283538">
    <property type="component" value="Unassembled WGS sequence"/>
</dbReference>
<evidence type="ECO:0000256" key="5">
    <source>
        <dbReference type="ARBA" id="ARBA00023237"/>
    </source>
</evidence>
<reference evidence="8 14" key="2">
    <citation type="journal article" date="2019" name="Nat. Med.">
        <title>A library of human gut bacterial isolates paired with longitudinal multiomics data enables mechanistic microbiome research.</title>
        <authorList>
            <person name="Poyet M."/>
            <person name="Groussin M."/>
            <person name="Gibbons S.M."/>
            <person name="Avila-Pacheco J."/>
            <person name="Jiang X."/>
            <person name="Kearney S.M."/>
            <person name="Perrotta A.R."/>
            <person name="Berdy B."/>
            <person name="Zhao S."/>
            <person name="Lieberman T.D."/>
            <person name="Swanson P.K."/>
            <person name="Smith M."/>
            <person name="Roesemann S."/>
            <person name="Alexander J.E."/>
            <person name="Rich S.A."/>
            <person name="Livny J."/>
            <person name="Vlamakis H."/>
            <person name="Clish C."/>
            <person name="Bullock K."/>
            <person name="Deik A."/>
            <person name="Scott J."/>
            <person name="Pierce K.A."/>
            <person name="Xavier R.J."/>
            <person name="Alm E.J."/>
        </authorList>
    </citation>
    <scope>NUCLEOTIDE SEQUENCE [LARGE SCALE GENOMIC DNA]</scope>
    <source>
        <strain evidence="8 14">BIOML-A1</strain>
    </source>
</reference>
<dbReference type="KEGG" id="beg:INE88_01103"/>
<evidence type="ECO:0000259" key="6">
    <source>
        <dbReference type="Pfam" id="PF07980"/>
    </source>
</evidence>
<dbReference type="Pfam" id="PF14322">
    <property type="entry name" value="SusD-like_3"/>
    <property type="match status" value="1"/>
</dbReference>
<organism evidence="11 13">
    <name type="scientific">Bacteroides eggerthii</name>
    <dbReference type="NCBI Taxonomy" id="28111"/>
    <lineage>
        <taxon>Bacteria</taxon>
        <taxon>Pseudomonadati</taxon>
        <taxon>Bacteroidota</taxon>
        <taxon>Bacteroidia</taxon>
        <taxon>Bacteroidales</taxon>
        <taxon>Bacteroidaceae</taxon>
        <taxon>Bacteroides</taxon>
    </lineage>
</organism>
<evidence type="ECO:0000256" key="3">
    <source>
        <dbReference type="ARBA" id="ARBA00022729"/>
    </source>
</evidence>
<dbReference type="Proteomes" id="UP000291917">
    <property type="component" value="Unassembled WGS sequence"/>
</dbReference>
<dbReference type="GO" id="GO:0009279">
    <property type="term" value="C:cell outer membrane"/>
    <property type="evidence" value="ECO:0007669"/>
    <property type="project" value="UniProtKB-SubCell"/>
</dbReference>
<evidence type="ECO:0000313" key="14">
    <source>
        <dbReference type="Proteomes" id="UP000335496"/>
    </source>
</evidence>
<evidence type="ECO:0000313" key="11">
    <source>
        <dbReference type="EMBL" id="RYT78138.1"/>
    </source>
</evidence>
<comment type="similarity">
    <text evidence="2">Belongs to the SusD family.</text>
</comment>
<dbReference type="Proteomes" id="UP000679226">
    <property type="component" value="Chromosome"/>
</dbReference>
<dbReference type="Proteomes" id="UP000335496">
    <property type="component" value="Unassembled WGS sequence"/>
</dbReference>
<keyword evidence="4" id="KW-0472">Membrane</keyword>
<evidence type="ECO:0000313" key="9">
    <source>
        <dbReference type="EMBL" id="QUT44313.1"/>
    </source>
</evidence>
<evidence type="ECO:0000256" key="2">
    <source>
        <dbReference type="ARBA" id="ARBA00006275"/>
    </source>
</evidence>
<evidence type="ECO:0000313" key="8">
    <source>
        <dbReference type="EMBL" id="KAA5277225.1"/>
    </source>
</evidence>
<dbReference type="InterPro" id="IPR033985">
    <property type="entry name" value="SusD-like_N"/>
</dbReference>
<name>A0A415S2C6_9BACE</name>
<dbReference type="Gene3D" id="1.25.40.390">
    <property type="match status" value="1"/>
</dbReference>
<dbReference type="EMBL" id="QSLA01000003">
    <property type="protein sequence ID" value="RHF11143.1"/>
    <property type="molecule type" value="Genomic_DNA"/>
</dbReference>